<keyword evidence="2" id="KW-1185">Reference proteome</keyword>
<proteinExistence type="predicted"/>
<dbReference type="EMBL" id="JABEXW010000194">
    <property type="protein sequence ID" value="KAF4968577.1"/>
    <property type="molecule type" value="Genomic_DNA"/>
</dbReference>
<dbReference type="OrthoDB" id="4864073at2759"/>
<name>A0A8H4U2P6_9HYPO</name>
<comment type="caution">
    <text evidence="1">The sequence shown here is derived from an EMBL/GenBank/DDBJ whole genome shotgun (WGS) entry which is preliminary data.</text>
</comment>
<evidence type="ECO:0000313" key="2">
    <source>
        <dbReference type="Proteomes" id="UP000622797"/>
    </source>
</evidence>
<dbReference type="AlphaFoldDB" id="A0A8H4U2P6"/>
<evidence type="ECO:0000313" key="1">
    <source>
        <dbReference type="EMBL" id="KAF4968577.1"/>
    </source>
</evidence>
<sequence length="302" mass="34153">MEQLLTEVHTALGQDIEISDLRNPQTFVDMPTHDAIPVEDITYRKLTSTLIPHPRIPDMFLLRFLTFDNCVAYQPCSKDIDLLGVFNPLRIVEGNVDPIFRAARDWSCIIQALPGLPKDYEVADNLFNRYDIFATAPDPDWFMRPLPRLERPSKSTDHVVGINKDLREHWGRRNAGEDVSQCSPISSLVLESEQDNAEPRNVAASRNIIDRFFGQSRMIETNDDGQLVLFDPAPGGWVSSQWQPLSPTSRKTALSQLNPLADEFVPSAYDERQDDDEDTEDLFECISDSCSTCISSYDDASV</sequence>
<gene>
    <name evidence="1" type="ORF">FSARC_4050</name>
</gene>
<accession>A0A8H4U2P6</accession>
<reference evidence="1" key="1">
    <citation type="journal article" date="2020" name="BMC Genomics">
        <title>Correction to: Identification and distribution of gene clusters required for synthesis of sphingolipid metabolism inhibitors in diverse species of the filamentous fungus Fusarium.</title>
        <authorList>
            <person name="Kim H.S."/>
            <person name="Lohmar J.M."/>
            <person name="Busman M."/>
            <person name="Brown D.W."/>
            <person name="Naumann T.A."/>
            <person name="Divon H.H."/>
            <person name="Lysoe E."/>
            <person name="Uhlig S."/>
            <person name="Proctor R.H."/>
        </authorList>
    </citation>
    <scope>NUCLEOTIDE SEQUENCE</scope>
    <source>
        <strain evidence="1">NRRL 20472</strain>
    </source>
</reference>
<dbReference type="Pfam" id="PF07145">
    <property type="entry name" value="PAM2"/>
    <property type="match status" value="1"/>
</dbReference>
<dbReference type="InterPro" id="IPR009818">
    <property type="entry name" value="PAM2_motif"/>
</dbReference>
<reference evidence="1" key="2">
    <citation type="submission" date="2020-05" db="EMBL/GenBank/DDBJ databases">
        <authorList>
            <person name="Kim H.-S."/>
            <person name="Proctor R.H."/>
            <person name="Brown D.W."/>
        </authorList>
    </citation>
    <scope>NUCLEOTIDE SEQUENCE</scope>
    <source>
        <strain evidence="1">NRRL 20472</strain>
    </source>
</reference>
<organism evidence="1 2">
    <name type="scientific">Fusarium sarcochroum</name>
    <dbReference type="NCBI Taxonomy" id="1208366"/>
    <lineage>
        <taxon>Eukaryota</taxon>
        <taxon>Fungi</taxon>
        <taxon>Dikarya</taxon>
        <taxon>Ascomycota</taxon>
        <taxon>Pezizomycotina</taxon>
        <taxon>Sordariomycetes</taxon>
        <taxon>Hypocreomycetidae</taxon>
        <taxon>Hypocreales</taxon>
        <taxon>Nectriaceae</taxon>
        <taxon>Fusarium</taxon>
        <taxon>Fusarium lateritium species complex</taxon>
    </lineage>
</organism>
<dbReference type="Proteomes" id="UP000622797">
    <property type="component" value="Unassembled WGS sequence"/>
</dbReference>
<protein>
    <submittedName>
        <fullName evidence="1">Uncharacterized protein</fullName>
    </submittedName>
</protein>